<accession>A0A9X3FRM8</accession>
<feature type="domain" description="LysM" evidence="6">
    <location>
        <begin position="253"/>
        <end position="296"/>
    </location>
</feature>
<dbReference type="SUPFAM" id="SSF54106">
    <property type="entry name" value="LysM domain"/>
    <property type="match status" value="7"/>
</dbReference>
<feature type="domain" description="LysM" evidence="6">
    <location>
        <begin position="588"/>
        <end position="631"/>
    </location>
</feature>
<evidence type="ECO:0000256" key="3">
    <source>
        <dbReference type="ARBA" id="ARBA00022638"/>
    </source>
</evidence>
<dbReference type="Gene3D" id="1.10.530.10">
    <property type="match status" value="1"/>
</dbReference>
<dbReference type="InterPro" id="IPR002901">
    <property type="entry name" value="MGlyc_endo_b_GlcNAc-like_dom"/>
</dbReference>
<feature type="region of interest" description="Disordered" evidence="5">
    <location>
        <begin position="299"/>
        <end position="326"/>
    </location>
</feature>
<dbReference type="Pfam" id="PF01832">
    <property type="entry name" value="Glucosaminidase"/>
    <property type="match status" value="1"/>
</dbReference>
<dbReference type="RefSeq" id="WP_268751700.1">
    <property type="nucleotide sequence ID" value="NZ_JAPRFQ010000001.1"/>
</dbReference>
<dbReference type="PANTHER" id="PTHR33734">
    <property type="entry name" value="LYSM DOMAIN-CONTAINING GPI-ANCHORED PROTEIN 2"/>
    <property type="match status" value="1"/>
</dbReference>
<evidence type="ECO:0000313" key="7">
    <source>
        <dbReference type="EMBL" id="MCZ0725380.1"/>
    </source>
</evidence>
<feature type="compositionally biased region" description="Low complexity" evidence="5">
    <location>
        <begin position="499"/>
        <end position="512"/>
    </location>
</feature>
<sequence>MTDKRQSQIDYLNHLSKQSLTVGSIVLGSALAVSAFNAWDNVETVKAEEKTVHFAATQNNFLNTLIPYAYEIAHENDLYASVMMAQAVLETGWGSSGLSQQPYNNLFGIKGSYNGQSAQFNTLEDDGSGNYYQIQDGFRVYPSYRESLYDYADKIRNGLTYSPNFYAGVWKSNTNSYRDATQYLTGRYATDTRYAGKLNQIIENNNLTKYDTPKGASGDVKAVLTSDGQESYQDVQFEQSSSRPKQKVTTSNASYTVRAGDGLYSAARALGTSVAELKATNGLSSNLIFPGQVLYTSKAKSSSQPSAPTSQKETGSSQNTSGSAKTYTVKSGDGLYSVARALGISVSEARQMNGGKDLIFPGQQFTTGAKTSASGQSSAKPATSSNASGKTYTVKSGNGLYSVARALGISVSEARQMNGGKDLIFPGQQFTAGAKTSASGQSSAKPATSSNASGKTYTVKSGDGLYSVARALGISVSEARQMNGGKDLIFPGQQFTAGAKSSASGQSSAKPATSSNASGKTYTVKSGDGLYSVARALGISVSEARQMNGGKDFIYPGQQFTAGANATSANGPIQQGTSSQSTSRSSNGTHTVKAGETAWRIAKANGLSVDQLLQMNGLSNANLYIGQNLRVSGQAPASSQTQSQVKETPTKQTNPQSQPKQVAAQTSNQASAYTVKAGDNLYRIALNHGVELSTLKAANGLTSNAIHVGQNLVIPN</sequence>
<keyword evidence="2" id="KW-0929">Antimicrobial</keyword>
<dbReference type="Gene3D" id="4.10.80.30">
    <property type="entry name" value="DNA polymerase, domain 6"/>
    <property type="match status" value="1"/>
</dbReference>
<dbReference type="CDD" id="cd00118">
    <property type="entry name" value="LysM"/>
    <property type="match status" value="6"/>
</dbReference>
<feature type="compositionally biased region" description="Low complexity" evidence="5">
    <location>
        <begin position="574"/>
        <end position="589"/>
    </location>
</feature>
<feature type="domain" description="LysM" evidence="6">
    <location>
        <begin position="455"/>
        <end position="503"/>
    </location>
</feature>
<comment type="caution">
    <text evidence="7">The sequence shown here is derived from an EMBL/GenBank/DDBJ whole genome shotgun (WGS) entry which is preliminary data.</text>
</comment>
<evidence type="ECO:0000256" key="5">
    <source>
        <dbReference type="SAM" id="MobiDB-lite"/>
    </source>
</evidence>
<dbReference type="GO" id="GO:0008932">
    <property type="term" value="F:lytic endotransglycosylase activity"/>
    <property type="evidence" value="ECO:0007669"/>
    <property type="project" value="TreeGrafter"/>
</dbReference>
<dbReference type="InterPro" id="IPR036779">
    <property type="entry name" value="LysM_dom_sf"/>
</dbReference>
<dbReference type="SMART" id="SM00047">
    <property type="entry name" value="LYZ2"/>
    <property type="match status" value="1"/>
</dbReference>
<feature type="compositionally biased region" description="Polar residues" evidence="5">
    <location>
        <begin position="312"/>
        <end position="326"/>
    </location>
</feature>
<proteinExistence type="inferred from homology"/>
<feature type="domain" description="LysM" evidence="6">
    <location>
        <begin position="520"/>
        <end position="568"/>
    </location>
</feature>
<evidence type="ECO:0000313" key="8">
    <source>
        <dbReference type="Proteomes" id="UP001146670"/>
    </source>
</evidence>
<feature type="compositionally biased region" description="Low complexity" evidence="5">
    <location>
        <begin position="299"/>
        <end position="311"/>
    </location>
</feature>
<organism evidence="7 8">
    <name type="scientific">Aerococcus kribbianus</name>
    <dbReference type="NCBI Taxonomy" id="2999064"/>
    <lineage>
        <taxon>Bacteria</taxon>
        <taxon>Bacillati</taxon>
        <taxon>Bacillota</taxon>
        <taxon>Bacilli</taxon>
        <taxon>Lactobacillales</taxon>
        <taxon>Aerococcaceae</taxon>
        <taxon>Aerococcus</taxon>
    </lineage>
</organism>
<feature type="region of interest" description="Disordered" evidence="5">
    <location>
        <begin position="435"/>
        <end position="456"/>
    </location>
</feature>
<dbReference type="AlphaFoldDB" id="A0A9X3FRM8"/>
<evidence type="ECO:0000256" key="4">
    <source>
        <dbReference type="ARBA" id="ARBA00032108"/>
    </source>
</evidence>
<feature type="region of interest" description="Disordered" evidence="5">
    <location>
        <begin position="499"/>
        <end position="521"/>
    </location>
</feature>
<comment type="similarity">
    <text evidence="1">Belongs to the glycosyl hydrolase 73 family.</text>
</comment>
<feature type="region of interest" description="Disordered" evidence="5">
    <location>
        <begin position="565"/>
        <end position="592"/>
    </location>
</feature>
<dbReference type="Proteomes" id="UP001146670">
    <property type="component" value="Unassembled WGS sequence"/>
</dbReference>
<dbReference type="Pfam" id="PF01476">
    <property type="entry name" value="LysM"/>
    <property type="match status" value="7"/>
</dbReference>
<dbReference type="PANTHER" id="PTHR33734:SF22">
    <property type="entry name" value="MEMBRANE-BOUND LYTIC MUREIN TRANSGLYCOSYLASE D"/>
    <property type="match status" value="1"/>
</dbReference>
<feature type="domain" description="LysM" evidence="6">
    <location>
        <begin position="325"/>
        <end position="373"/>
    </location>
</feature>
<keyword evidence="8" id="KW-1185">Reference proteome</keyword>
<dbReference type="Gene3D" id="3.10.350.10">
    <property type="entry name" value="LysM domain"/>
    <property type="match status" value="7"/>
</dbReference>
<feature type="region of interest" description="Disordered" evidence="5">
    <location>
        <begin position="634"/>
        <end position="663"/>
    </location>
</feature>
<reference evidence="7" key="1">
    <citation type="submission" date="2022-12" db="EMBL/GenBank/DDBJ databases">
        <title>Description and comparative metabolic analysis of Aerococcus sp. nov., isolated from the feces of a pig.</title>
        <authorList>
            <person name="Chang Y.-H."/>
        </authorList>
    </citation>
    <scope>NUCLEOTIDE SEQUENCE</scope>
    <source>
        <strain evidence="7">YH-aer222</strain>
    </source>
</reference>
<dbReference type="GO" id="GO:0031640">
    <property type="term" value="P:killing of cells of another organism"/>
    <property type="evidence" value="ECO:0007669"/>
    <property type="project" value="UniProtKB-KW"/>
</dbReference>
<feature type="domain" description="LysM" evidence="6">
    <location>
        <begin position="671"/>
        <end position="714"/>
    </location>
</feature>
<dbReference type="GO" id="GO:0004040">
    <property type="term" value="F:amidase activity"/>
    <property type="evidence" value="ECO:0007669"/>
    <property type="project" value="InterPro"/>
</dbReference>
<feature type="domain" description="LysM" evidence="6">
    <location>
        <begin position="390"/>
        <end position="438"/>
    </location>
</feature>
<feature type="region of interest" description="Disordered" evidence="5">
    <location>
        <begin position="367"/>
        <end position="391"/>
    </location>
</feature>
<evidence type="ECO:0000259" key="6">
    <source>
        <dbReference type="PROSITE" id="PS51782"/>
    </source>
</evidence>
<evidence type="ECO:0000256" key="1">
    <source>
        <dbReference type="ARBA" id="ARBA00010266"/>
    </source>
</evidence>
<evidence type="ECO:0000256" key="2">
    <source>
        <dbReference type="ARBA" id="ARBA00022529"/>
    </source>
</evidence>
<dbReference type="SMART" id="SM00257">
    <property type="entry name" value="LysM"/>
    <property type="match status" value="7"/>
</dbReference>
<protein>
    <recommendedName>
        <fullName evidence="4">Peptidoglycan hydrolase</fullName>
    </recommendedName>
</protein>
<keyword evidence="3" id="KW-0081">Bacteriolytic enzyme</keyword>
<dbReference type="PROSITE" id="PS51782">
    <property type="entry name" value="LYSM"/>
    <property type="match status" value="7"/>
</dbReference>
<dbReference type="InterPro" id="IPR018392">
    <property type="entry name" value="LysM"/>
</dbReference>
<name>A0A9X3FRM8_9LACT</name>
<dbReference type="EMBL" id="JAPRFR010000001">
    <property type="protein sequence ID" value="MCZ0725380.1"/>
    <property type="molecule type" value="Genomic_DNA"/>
</dbReference>
<dbReference type="GO" id="GO:0042742">
    <property type="term" value="P:defense response to bacterium"/>
    <property type="evidence" value="ECO:0007669"/>
    <property type="project" value="UniProtKB-KW"/>
</dbReference>
<gene>
    <name evidence="7" type="ORF">OW157_02215</name>
</gene>